<sequence length="207" mass="22948">MTNVMYGVLRYYRQVRCIYENPGFGSRLGVSPHTLSTNTAVYPETRLCLGSVQVSLEFLGVTSFELRTATEEKAMLLLQIIEPARLWARPPLPRTICRPSFITHTYLDPIASLGGKVRGWVGGAKPAGFRSSLCEDNYDRRMGKNVQYLHYQFTCRQPQEKHGALHTSLLPAPMTAVVSGNRGEASGVYHSAHPPPHATSCSVPCVR</sequence>
<evidence type="ECO:0000313" key="3">
    <source>
        <dbReference type="Proteomes" id="UP000294847"/>
    </source>
</evidence>
<accession>A0A4P7N1R4</accession>
<feature type="region of interest" description="Disordered" evidence="1">
    <location>
        <begin position="188"/>
        <end position="207"/>
    </location>
</feature>
<reference evidence="2 3" key="1">
    <citation type="journal article" date="2019" name="Mol. Biol. Evol.">
        <title>Blast fungal genomes show frequent chromosomal changes, gene gains and losses, and effector gene turnover.</title>
        <authorList>
            <person name="Gomez Luciano L.B."/>
            <person name="Jason Tsai I."/>
            <person name="Chuma I."/>
            <person name="Tosa Y."/>
            <person name="Chen Y.H."/>
            <person name="Li J.Y."/>
            <person name="Li M.Y."/>
            <person name="Jade Lu M.Y."/>
            <person name="Nakayashiki H."/>
            <person name="Li W.H."/>
        </authorList>
    </citation>
    <scope>NUCLEOTIDE SEQUENCE [LARGE SCALE GENOMIC DNA]</scope>
    <source>
        <strain evidence="2">MZ5-1-6</strain>
    </source>
</reference>
<proteinExistence type="predicted"/>
<dbReference type="Proteomes" id="UP000294847">
    <property type="component" value="Chromosome 2"/>
</dbReference>
<organism evidence="2 3">
    <name type="scientific">Pyricularia oryzae</name>
    <name type="common">Rice blast fungus</name>
    <name type="synonym">Magnaporthe oryzae</name>
    <dbReference type="NCBI Taxonomy" id="318829"/>
    <lineage>
        <taxon>Eukaryota</taxon>
        <taxon>Fungi</taxon>
        <taxon>Dikarya</taxon>
        <taxon>Ascomycota</taxon>
        <taxon>Pezizomycotina</taxon>
        <taxon>Sordariomycetes</taxon>
        <taxon>Sordariomycetidae</taxon>
        <taxon>Magnaporthales</taxon>
        <taxon>Pyriculariaceae</taxon>
        <taxon>Pyricularia</taxon>
    </lineage>
</organism>
<name>A0A4P7N1R4_PYROR</name>
<gene>
    <name evidence="2" type="ORF">PoMZ_01175</name>
</gene>
<evidence type="ECO:0000256" key="1">
    <source>
        <dbReference type="SAM" id="MobiDB-lite"/>
    </source>
</evidence>
<dbReference type="AlphaFoldDB" id="A0A4P7N1R4"/>
<evidence type="ECO:0000313" key="2">
    <source>
        <dbReference type="EMBL" id="QBZ56269.1"/>
    </source>
</evidence>
<dbReference type="EMBL" id="CP034205">
    <property type="protein sequence ID" value="QBZ56269.1"/>
    <property type="molecule type" value="Genomic_DNA"/>
</dbReference>
<protein>
    <submittedName>
        <fullName evidence="2">Uncharacterized protein</fullName>
    </submittedName>
</protein>